<gene>
    <name evidence="11" type="ORF">AAW00_02700</name>
</gene>
<comment type="function">
    <text evidence="2">Could be a virulence factor.</text>
</comment>
<dbReference type="CDD" id="cd09140">
    <property type="entry name" value="PLDc_vPLD1_2_like_bac_1"/>
    <property type="match status" value="1"/>
</dbReference>
<dbReference type="SMART" id="SM00155">
    <property type="entry name" value="PLDc"/>
    <property type="match status" value="2"/>
</dbReference>
<dbReference type="Pfam" id="PF13091">
    <property type="entry name" value="PLDc_2"/>
    <property type="match status" value="1"/>
</dbReference>
<dbReference type="CDD" id="cd09143">
    <property type="entry name" value="PLDc_vPLD1_2_like_bac_2"/>
    <property type="match status" value="1"/>
</dbReference>
<dbReference type="Gene3D" id="3.30.870.10">
    <property type="entry name" value="Endonuclease Chain A"/>
    <property type="match status" value="2"/>
</dbReference>
<evidence type="ECO:0000256" key="4">
    <source>
        <dbReference type="ARBA" id="ARBA00018392"/>
    </source>
</evidence>
<sequence>MAFEYDVEGFDDASTDPAVWRYARASRVRVVIDGEDYFDLIQQAMLKAQKRIMLIGWDFDTRIHLSRGRRWWQKGWKREYPVRLGSFILWLARHRPGLEIRILKWHVGMMQFAFRGAMLLDLYRWWRADGIDFKFDTKHPVGCSHHQKIVVIDNGFAVCGGIDLTAARWDTREHKEHDKRRRRPNGKAYKPWHDVTMMLEGDVAGELEALGRARWSRAGGPPLDVPDTGSESAWPDNLEAHFEDVEIGIARTRAEYDGCPAVDEIEQLFVRQIASARNFIYAENQYLTSRVICEAIAKRLAEPDPPEIVIVMPEMAEGWLEEQAMSPARAELIQSLQELDKDDCFHIYVPYSGEQNIYVHAKLTIIDDRILRIGSANMNNRSLGLDSECDVFIDCERPGNEKACETIHKLRLSLLAEHLGIREENAGEALERHGGSMAALIAAAGDRAHRHLRPFNPELPDGLLADMAQRQTLDPESPDEMFTLHDERRGLFRRGSLLSRARARLKRKQKRKDGDE</sequence>
<dbReference type="GO" id="GO:0009395">
    <property type="term" value="P:phospholipid catabolic process"/>
    <property type="evidence" value="ECO:0007669"/>
    <property type="project" value="TreeGrafter"/>
</dbReference>
<keyword evidence="12" id="KW-1185">Reference proteome</keyword>
<accession>A0A0G9N1E7</accession>
<proteinExistence type="predicted"/>
<evidence type="ECO:0000256" key="8">
    <source>
        <dbReference type="ARBA" id="ARBA00023098"/>
    </source>
</evidence>
<evidence type="ECO:0000256" key="2">
    <source>
        <dbReference type="ARBA" id="ARBA00003145"/>
    </source>
</evidence>
<feature type="domain" description="PLD phosphodiesterase" evidence="10">
    <location>
        <begin position="355"/>
        <end position="382"/>
    </location>
</feature>
<dbReference type="GO" id="GO:0004630">
    <property type="term" value="F:phospholipase D activity"/>
    <property type="evidence" value="ECO:0007669"/>
    <property type="project" value="UniProtKB-EC"/>
</dbReference>
<dbReference type="AlphaFoldDB" id="A0A0G9N1E7"/>
<name>A0A0G9N1E7_9SPHN</name>
<evidence type="ECO:0000313" key="11">
    <source>
        <dbReference type="EMBL" id="KLE35368.1"/>
    </source>
</evidence>
<keyword evidence="5" id="KW-0964">Secreted</keyword>
<dbReference type="RefSeq" id="WP_047002770.1">
    <property type="nucleotide sequence ID" value="NZ_LBHB01000001.1"/>
</dbReference>
<dbReference type="InterPro" id="IPR001736">
    <property type="entry name" value="PLipase_D/transphosphatidylase"/>
</dbReference>
<dbReference type="PATRIC" id="fig|1581420.6.peg.542"/>
<comment type="catalytic activity">
    <reaction evidence="1">
        <text>a 1,2-diacyl-sn-glycero-3-phosphocholine + H2O = a 1,2-diacyl-sn-glycero-3-phosphate + choline + H(+)</text>
        <dbReference type="Rhea" id="RHEA:14445"/>
        <dbReference type="ChEBI" id="CHEBI:15354"/>
        <dbReference type="ChEBI" id="CHEBI:15377"/>
        <dbReference type="ChEBI" id="CHEBI:15378"/>
        <dbReference type="ChEBI" id="CHEBI:57643"/>
        <dbReference type="ChEBI" id="CHEBI:58608"/>
        <dbReference type="EC" id="3.1.4.4"/>
    </reaction>
</comment>
<comment type="caution">
    <text evidence="11">The sequence shown here is derived from an EMBL/GenBank/DDBJ whole genome shotgun (WGS) entry which is preliminary data.</text>
</comment>
<organism evidence="11 12">
    <name type="scientific">Aurantiacibacter luteus</name>
    <dbReference type="NCBI Taxonomy" id="1581420"/>
    <lineage>
        <taxon>Bacteria</taxon>
        <taxon>Pseudomonadati</taxon>
        <taxon>Pseudomonadota</taxon>
        <taxon>Alphaproteobacteria</taxon>
        <taxon>Sphingomonadales</taxon>
        <taxon>Erythrobacteraceae</taxon>
        <taxon>Aurantiacibacter</taxon>
    </lineage>
</organism>
<dbReference type="Proteomes" id="UP000053464">
    <property type="component" value="Unassembled WGS sequence"/>
</dbReference>
<keyword evidence="6" id="KW-0677">Repeat</keyword>
<dbReference type="GO" id="GO:0005576">
    <property type="term" value="C:extracellular region"/>
    <property type="evidence" value="ECO:0007669"/>
    <property type="project" value="UniProtKB-SubCell"/>
</dbReference>
<dbReference type="SUPFAM" id="SSF56024">
    <property type="entry name" value="Phospholipase D/nuclease"/>
    <property type="match status" value="2"/>
</dbReference>
<keyword evidence="7" id="KW-0378">Hydrolase</keyword>
<evidence type="ECO:0000256" key="7">
    <source>
        <dbReference type="ARBA" id="ARBA00022801"/>
    </source>
</evidence>
<dbReference type="InterPro" id="IPR025202">
    <property type="entry name" value="PLD-like_dom"/>
</dbReference>
<dbReference type="InterPro" id="IPR015679">
    <property type="entry name" value="PLipase_D_fam"/>
</dbReference>
<dbReference type="PANTHER" id="PTHR18896">
    <property type="entry name" value="PHOSPHOLIPASE D"/>
    <property type="match status" value="1"/>
</dbReference>
<evidence type="ECO:0000256" key="5">
    <source>
        <dbReference type="ARBA" id="ARBA00022525"/>
    </source>
</evidence>
<dbReference type="PROSITE" id="PS50035">
    <property type="entry name" value="PLD"/>
    <property type="match status" value="2"/>
</dbReference>
<evidence type="ECO:0000256" key="3">
    <source>
        <dbReference type="ARBA" id="ARBA00004613"/>
    </source>
</evidence>
<dbReference type="STRING" id="1581420.AAW00_02700"/>
<reference evidence="11 12" key="1">
    <citation type="submission" date="2015-04" db="EMBL/GenBank/DDBJ databases">
        <title>The draft genome sequence of Erythrobacter luteus KA37.</title>
        <authorList>
            <person name="Zhuang L."/>
            <person name="Liu Y."/>
            <person name="Shao Z."/>
        </authorList>
    </citation>
    <scope>NUCLEOTIDE SEQUENCE [LARGE SCALE GENOMIC DNA]</scope>
    <source>
        <strain evidence="11 12">KA37</strain>
    </source>
</reference>
<protein>
    <recommendedName>
        <fullName evidence="4">Phospholipase D</fullName>
    </recommendedName>
    <alternativeName>
        <fullName evidence="9">Choline phosphatase</fullName>
    </alternativeName>
</protein>
<comment type="subcellular location">
    <subcellularLocation>
        <location evidence="3">Secreted</location>
    </subcellularLocation>
</comment>
<evidence type="ECO:0000259" key="10">
    <source>
        <dbReference type="PROSITE" id="PS50035"/>
    </source>
</evidence>
<feature type="domain" description="PLD phosphodiesterase" evidence="10">
    <location>
        <begin position="145"/>
        <end position="168"/>
    </location>
</feature>
<evidence type="ECO:0000313" key="12">
    <source>
        <dbReference type="Proteomes" id="UP000053464"/>
    </source>
</evidence>
<evidence type="ECO:0000256" key="1">
    <source>
        <dbReference type="ARBA" id="ARBA00000798"/>
    </source>
</evidence>
<dbReference type="PANTHER" id="PTHR18896:SF76">
    <property type="entry name" value="PHOSPHOLIPASE"/>
    <property type="match status" value="1"/>
</dbReference>
<evidence type="ECO:0000256" key="9">
    <source>
        <dbReference type="ARBA" id="ARBA00029594"/>
    </source>
</evidence>
<evidence type="ECO:0000256" key="6">
    <source>
        <dbReference type="ARBA" id="ARBA00022737"/>
    </source>
</evidence>
<keyword evidence="8" id="KW-0443">Lipid metabolism</keyword>
<dbReference type="EMBL" id="LBHB01000001">
    <property type="protein sequence ID" value="KLE35368.1"/>
    <property type="molecule type" value="Genomic_DNA"/>
</dbReference>